<reference evidence="2 3" key="1">
    <citation type="submission" date="2018-07" db="EMBL/GenBank/DDBJ databases">
        <title>Arthrobacter sp. nov., isolated from raw cow's milk with high bacterial count.</title>
        <authorList>
            <person name="Hahne J."/>
            <person name="Isele D."/>
            <person name="Lipski A."/>
        </authorList>
    </citation>
    <scope>NUCLEOTIDE SEQUENCE [LARGE SCALE GENOMIC DNA]</scope>
    <source>
        <strain evidence="2 3">JZ R-183</strain>
    </source>
</reference>
<dbReference type="RefSeq" id="WP_121485300.1">
    <property type="nucleotide sequence ID" value="NZ_QQXL01000005.1"/>
</dbReference>
<protein>
    <submittedName>
        <fullName evidence="2">NAD-dependent epimerase/dehydratase family protein</fullName>
    </submittedName>
</protein>
<evidence type="ECO:0000313" key="3">
    <source>
        <dbReference type="Proteomes" id="UP000273119"/>
    </source>
</evidence>
<accession>A0A496PI11</accession>
<dbReference type="Proteomes" id="UP000273119">
    <property type="component" value="Unassembled WGS sequence"/>
</dbReference>
<evidence type="ECO:0000259" key="1">
    <source>
        <dbReference type="Pfam" id="PF13460"/>
    </source>
</evidence>
<dbReference type="InterPro" id="IPR051606">
    <property type="entry name" value="Polyketide_Oxido-like"/>
</dbReference>
<gene>
    <name evidence="2" type="ORF">DWQ67_09140</name>
</gene>
<feature type="domain" description="NAD(P)-binding" evidence="1">
    <location>
        <begin position="7"/>
        <end position="190"/>
    </location>
</feature>
<dbReference type="EMBL" id="QQXL01000005">
    <property type="protein sequence ID" value="RKW70112.1"/>
    <property type="molecule type" value="Genomic_DNA"/>
</dbReference>
<dbReference type="Gene3D" id="3.40.50.720">
    <property type="entry name" value="NAD(P)-binding Rossmann-like Domain"/>
    <property type="match status" value="1"/>
</dbReference>
<dbReference type="InterPro" id="IPR036291">
    <property type="entry name" value="NAD(P)-bd_dom_sf"/>
</dbReference>
<dbReference type="PANTHER" id="PTHR43355:SF2">
    <property type="entry name" value="FLAVIN REDUCTASE (NADPH)"/>
    <property type="match status" value="1"/>
</dbReference>
<evidence type="ECO:0000313" key="2">
    <source>
        <dbReference type="EMBL" id="RKW70112.1"/>
    </source>
</evidence>
<dbReference type="PANTHER" id="PTHR43355">
    <property type="entry name" value="FLAVIN REDUCTASE (NADPH)"/>
    <property type="match status" value="1"/>
</dbReference>
<dbReference type="AlphaFoldDB" id="A0A496PI11"/>
<organism evidence="2 3">
    <name type="scientific">Galactobacter caseinivorans</name>
    <dbReference type="NCBI Taxonomy" id="2676123"/>
    <lineage>
        <taxon>Bacteria</taxon>
        <taxon>Bacillati</taxon>
        <taxon>Actinomycetota</taxon>
        <taxon>Actinomycetes</taxon>
        <taxon>Micrococcales</taxon>
        <taxon>Micrococcaceae</taxon>
        <taxon>Galactobacter</taxon>
    </lineage>
</organism>
<dbReference type="InterPro" id="IPR016040">
    <property type="entry name" value="NAD(P)-bd_dom"/>
</dbReference>
<proteinExistence type="predicted"/>
<dbReference type="SUPFAM" id="SSF51735">
    <property type="entry name" value="NAD(P)-binding Rossmann-fold domains"/>
    <property type="match status" value="1"/>
</dbReference>
<comment type="caution">
    <text evidence="2">The sequence shown here is derived from an EMBL/GenBank/DDBJ whole genome shotgun (WGS) entry which is preliminary data.</text>
</comment>
<dbReference type="Pfam" id="PF13460">
    <property type="entry name" value="NAD_binding_10"/>
    <property type="match status" value="1"/>
</dbReference>
<name>A0A496PI11_9MICC</name>
<keyword evidence="3" id="KW-1185">Reference proteome</keyword>
<sequence length="202" mass="21066">MKIAVYGATGMVGSRIAAEAIARGHEVTAITRSGTEVPGAVSTVAGNLSDLENYTVIASQNDAVVLSIPSPRDGSAHDEFRELHDEIAETSIPARLFVVGGAGATQTPDGVMLKDTEGFPAAYKAEADTFANVLLTYQSSSGLDWVMLAPAPAIAPGERTEYVLGSNQPAGDFVSADTFAAAALDELESPKHREQRFTVANA</sequence>
<dbReference type="GO" id="GO:0016646">
    <property type="term" value="F:oxidoreductase activity, acting on the CH-NH group of donors, NAD or NADP as acceptor"/>
    <property type="evidence" value="ECO:0007669"/>
    <property type="project" value="TreeGrafter"/>
</dbReference>